<protein>
    <submittedName>
        <fullName evidence="2">Uncharacterized protein</fullName>
    </submittedName>
</protein>
<evidence type="ECO:0000313" key="3">
    <source>
        <dbReference type="Proteomes" id="UP000748756"/>
    </source>
</evidence>
<feature type="region of interest" description="Disordered" evidence="1">
    <location>
        <begin position="38"/>
        <end position="83"/>
    </location>
</feature>
<comment type="caution">
    <text evidence="2">The sequence shown here is derived from an EMBL/GenBank/DDBJ whole genome shotgun (WGS) entry which is preliminary data.</text>
</comment>
<accession>A0A9P5UVK1</accession>
<gene>
    <name evidence="2" type="ORF">BG015_005840</name>
</gene>
<evidence type="ECO:0000256" key="1">
    <source>
        <dbReference type="SAM" id="MobiDB-lite"/>
    </source>
</evidence>
<dbReference type="Proteomes" id="UP000748756">
    <property type="component" value="Unassembled WGS sequence"/>
</dbReference>
<sequence length="83" mass="9351">MKKTLDQLETDPREDRRRAEVRQRLAVEYLEMSPDLADIRPKPKKIPVGKNPGGVRKVVKGGRAEGPDQDADQKDEAEEAVVE</sequence>
<keyword evidence="3" id="KW-1185">Reference proteome</keyword>
<feature type="non-terminal residue" evidence="2">
    <location>
        <position position="83"/>
    </location>
</feature>
<name>A0A9P5UVK1_9FUNG</name>
<organism evidence="2 3">
    <name type="scientific">Linnemannia schmuckeri</name>
    <dbReference type="NCBI Taxonomy" id="64567"/>
    <lineage>
        <taxon>Eukaryota</taxon>
        <taxon>Fungi</taxon>
        <taxon>Fungi incertae sedis</taxon>
        <taxon>Mucoromycota</taxon>
        <taxon>Mortierellomycotina</taxon>
        <taxon>Mortierellomycetes</taxon>
        <taxon>Mortierellales</taxon>
        <taxon>Mortierellaceae</taxon>
        <taxon>Linnemannia</taxon>
    </lineage>
</organism>
<evidence type="ECO:0000313" key="2">
    <source>
        <dbReference type="EMBL" id="KAF9121429.1"/>
    </source>
</evidence>
<proteinExistence type="predicted"/>
<dbReference type="AlphaFoldDB" id="A0A9P5UVK1"/>
<reference evidence="2" key="1">
    <citation type="journal article" date="2020" name="Fungal Divers.">
        <title>Resolving the Mortierellaceae phylogeny through synthesis of multi-gene phylogenetics and phylogenomics.</title>
        <authorList>
            <person name="Vandepol N."/>
            <person name="Liber J."/>
            <person name="Desiro A."/>
            <person name="Na H."/>
            <person name="Kennedy M."/>
            <person name="Barry K."/>
            <person name="Grigoriev I.V."/>
            <person name="Miller A.N."/>
            <person name="O'Donnell K."/>
            <person name="Stajich J.E."/>
            <person name="Bonito G."/>
        </authorList>
    </citation>
    <scope>NUCLEOTIDE SEQUENCE</scope>
    <source>
        <strain evidence="2">NRRL 6426</strain>
    </source>
</reference>
<feature type="compositionally biased region" description="Basic and acidic residues" evidence="1">
    <location>
        <begin position="62"/>
        <end position="74"/>
    </location>
</feature>
<dbReference type="EMBL" id="JAAAUQ010002709">
    <property type="protein sequence ID" value="KAF9121429.1"/>
    <property type="molecule type" value="Genomic_DNA"/>
</dbReference>